<dbReference type="Proteomes" id="UP000789595">
    <property type="component" value="Unassembled WGS sequence"/>
</dbReference>
<gene>
    <name evidence="5" type="ORF">PECAL_4P00560</name>
</gene>
<dbReference type="InterPro" id="IPR006598">
    <property type="entry name" value="CAP10"/>
</dbReference>
<comment type="similarity">
    <text evidence="1">Belongs to the glycosyltransferase 90 family.</text>
</comment>
<proteinExistence type="inferred from homology"/>
<evidence type="ECO:0000259" key="4">
    <source>
        <dbReference type="SMART" id="SM00672"/>
    </source>
</evidence>
<evidence type="ECO:0000313" key="5">
    <source>
        <dbReference type="EMBL" id="CAH0372896.1"/>
    </source>
</evidence>
<dbReference type="AlphaFoldDB" id="A0A8J2X3G1"/>
<name>A0A8J2X3G1_9STRA</name>
<evidence type="ECO:0000313" key="6">
    <source>
        <dbReference type="Proteomes" id="UP000789595"/>
    </source>
</evidence>
<dbReference type="SMART" id="SM00672">
    <property type="entry name" value="CAP10"/>
    <property type="match status" value="1"/>
</dbReference>
<dbReference type="PANTHER" id="PTHR12203">
    <property type="entry name" value="KDEL LYS-ASP-GLU-LEU CONTAINING - RELATED"/>
    <property type="match status" value="1"/>
</dbReference>
<evidence type="ECO:0000256" key="3">
    <source>
        <dbReference type="SAM" id="SignalP"/>
    </source>
</evidence>
<protein>
    <recommendedName>
        <fullName evidence="4">Glycosyl transferase CAP10 domain-containing protein</fullName>
    </recommendedName>
</protein>
<dbReference type="InterPro" id="IPR051091">
    <property type="entry name" value="O-Glucosyltr/Glycosyltrsf_90"/>
</dbReference>
<dbReference type="PANTHER" id="PTHR12203:SF35">
    <property type="entry name" value="PROTEIN O-GLUCOSYLTRANSFERASE 1"/>
    <property type="match status" value="1"/>
</dbReference>
<accession>A0A8J2X3G1</accession>
<feature type="domain" description="Glycosyl transferase CAP10" evidence="4">
    <location>
        <begin position="652"/>
        <end position="918"/>
    </location>
</feature>
<keyword evidence="6" id="KW-1185">Reference proteome</keyword>
<reference evidence="5" key="1">
    <citation type="submission" date="2021-11" db="EMBL/GenBank/DDBJ databases">
        <authorList>
            <consortium name="Genoscope - CEA"/>
            <person name="William W."/>
        </authorList>
    </citation>
    <scope>NUCLEOTIDE SEQUENCE</scope>
</reference>
<feature type="chain" id="PRO_5035236192" description="Glycosyl transferase CAP10 domain-containing protein" evidence="3">
    <location>
        <begin position="16"/>
        <end position="953"/>
    </location>
</feature>
<comment type="caution">
    <text evidence="5">The sequence shown here is derived from an EMBL/GenBank/DDBJ whole genome shotgun (WGS) entry which is preliminary data.</text>
</comment>
<dbReference type="OrthoDB" id="202415at2759"/>
<evidence type="ECO:0000256" key="1">
    <source>
        <dbReference type="ARBA" id="ARBA00010118"/>
    </source>
</evidence>
<dbReference type="EMBL" id="CAKKNE010000004">
    <property type="protein sequence ID" value="CAH0372896.1"/>
    <property type="molecule type" value="Genomic_DNA"/>
</dbReference>
<evidence type="ECO:0000256" key="2">
    <source>
        <dbReference type="ARBA" id="ARBA00022679"/>
    </source>
</evidence>
<keyword evidence="3" id="KW-0732">Signal</keyword>
<feature type="signal peptide" evidence="3">
    <location>
        <begin position="1"/>
        <end position="15"/>
    </location>
</feature>
<dbReference type="GO" id="GO:0016740">
    <property type="term" value="F:transferase activity"/>
    <property type="evidence" value="ECO:0007669"/>
    <property type="project" value="UniProtKB-KW"/>
</dbReference>
<keyword evidence="2" id="KW-0808">Transferase</keyword>
<sequence length="953" mass="106213">MRCALVAAVLAATAAAPHLYAHQQASLAELRAQAPAPAMLRAAVLFSGHPRTFLTSETVQSNVLAGVDALCETVRCEVFAVVAKTDGSLFPNAAPHAEACAEDVVDAFRNLRNAAVGRVVSAEDPHPEWRRDDCEADRRPDLNYGRELAHARAAWALVKKAEDGWTYDVVTRLRFDVVWVRAPPSLLDILVPAPNDIISDLNVAVVPRHHFPVNNHVAILGRAAADAYFDGPIQVWRNCSEDWSRTPASLSNPEGLLLKALLYGNVAVRRVPLFSTIYRREGAECARLQAYRRGDARTVSRECALLFPEADPRRRRAPAEGRLVYEMNDIGKYVVVEPTTYEKDIYETCREVDDEELCSAHVTQLSALLDMIAKARDLRLVVWEDSFVSSSRFADLQLNAIEHWMDFEKRPRAYLRLDAVKLAKEIELEEALRRDAAVIKLPNETDCEGVVRGECTVDTISGERVGATLENWHFGDVGDRAEVLCGWAGLEDLPCGRLHDLQRMRWRAARRGCVYSRPDVPSLVARPPALLEEVHFDQKSHAPSYADALLYAPPAPLDTPPDTIHKWTVPRAGVAAKLAEEATAAWRQWGYDEGAVEEAASDPDCMVLQVLSGEVWVSNKTLKHWDAGLEERPWREQRRLAFLEVVMEVAPTLRDVEVAFCPVDCVLESASNKNGTSPYAHLGTNTTLSGPRLGLVACRGSADIPVPAWYARSIDLDESLKGWDGLVKMIVKQRERYSDLARDPRAVFRGKVRGKSCFDYDQEIVIPTDQRPLDSQPCGRRALMSRGAAFPDLVDAAHDYVPLLQQEEYRYQIIAEGHCGWSDRLRLALFMGPLLLVQESSCREFYGLGLEPWVHYIPIDHAFETLASVVMWARDHPDLVALIKRNMHAYAEHAVSAASVRAYATHVLRHLGAAARYEPARRGDAVLGSSLFAERRAVIDSVVAEHARREESS</sequence>
<organism evidence="5 6">
    <name type="scientific">Pelagomonas calceolata</name>
    <dbReference type="NCBI Taxonomy" id="35677"/>
    <lineage>
        <taxon>Eukaryota</taxon>
        <taxon>Sar</taxon>
        <taxon>Stramenopiles</taxon>
        <taxon>Ochrophyta</taxon>
        <taxon>Pelagophyceae</taxon>
        <taxon>Pelagomonadales</taxon>
        <taxon>Pelagomonadaceae</taxon>
        <taxon>Pelagomonas</taxon>
    </lineage>
</organism>
<dbReference type="Pfam" id="PF05686">
    <property type="entry name" value="Glyco_transf_90"/>
    <property type="match status" value="1"/>
</dbReference>